<dbReference type="InterPro" id="IPR036116">
    <property type="entry name" value="FN3_sf"/>
</dbReference>
<dbReference type="InterPro" id="IPR036179">
    <property type="entry name" value="Ig-like_dom_sf"/>
</dbReference>
<dbReference type="PROSITE" id="PS50853">
    <property type="entry name" value="FN3"/>
    <property type="match status" value="2"/>
</dbReference>
<reference evidence="4" key="3">
    <citation type="submission" date="2025-09" db="UniProtKB">
        <authorList>
            <consortium name="Ensembl"/>
        </authorList>
    </citation>
    <scope>IDENTIFICATION</scope>
</reference>
<dbReference type="InterPro" id="IPR003961">
    <property type="entry name" value="FN3_dom"/>
</dbReference>
<dbReference type="Proteomes" id="UP000694620">
    <property type="component" value="Chromosome 8"/>
</dbReference>
<dbReference type="SUPFAM" id="SSF48726">
    <property type="entry name" value="Immunoglobulin"/>
    <property type="match status" value="2"/>
</dbReference>
<feature type="domain" description="Ig-like" evidence="2">
    <location>
        <begin position="159"/>
        <end position="245"/>
    </location>
</feature>
<feature type="domain" description="Fibronectin type-III" evidence="3">
    <location>
        <begin position="252"/>
        <end position="346"/>
    </location>
</feature>
<dbReference type="InterPro" id="IPR007110">
    <property type="entry name" value="Ig-like_dom"/>
</dbReference>
<dbReference type="AlphaFoldDB" id="A0A8C4S5K6"/>
<dbReference type="FunFam" id="2.60.40.10:FF:000900">
    <property type="entry name" value="Titin a"/>
    <property type="match status" value="1"/>
</dbReference>
<dbReference type="FunFam" id="2.60.40.10:FF:000002">
    <property type="entry name" value="Titin a"/>
    <property type="match status" value="1"/>
</dbReference>
<name>A0A8C4S5K6_ERPCA</name>
<dbReference type="InterPro" id="IPR013098">
    <property type="entry name" value="Ig_I-set"/>
</dbReference>
<evidence type="ECO:0000313" key="4">
    <source>
        <dbReference type="Ensembl" id="ENSECRP00000011747.1"/>
    </source>
</evidence>
<dbReference type="GeneTree" id="ENSGT01110000267173"/>
<dbReference type="Pfam" id="PF00041">
    <property type="entry name" value="fn3"/>
    <property type="match status" value="2"/>
</dbReference>
<evidence type="ECO:0008006" key="6">
    <source>
        <dbReference type="Google" id="ProtNLM"/>
    </source>
</evidence>
<dbReference type="SMART" id="SM00408">
    <property type="entry name" value="IGc2"/>
    <property type="match status" value="1"/>
</dbReference>
<dbReference type="PRINTS" id="PR00014">
    <property type="entry name" value="FNTYPEIII"/>
</dbReference>
<protein>
    <recommendedName>
        <fullName evidence="6">Titin</fullName>
    </recommendedName>
</protein>
<keyword evidence="5" id="KW-1185">Reference proteome</keyword>
<dbReference type="SUPFAM" id="SSF49265">
    <property type="entry name" value="Fibronectin type III"/>
    <property type="match status" value="2"/>
</dbReference>
<dbReference type="PANTHER" id="PTHR14340">
    <property type="entry name" value="MICROFIBRIL-ASSOCIATED GLYCOPROTEIN 3"/>
    <property type="match status" value="1"/>
</dbReference>
<dbReference type="InterPro" id="IPR003598">
    <property type="entry name" value="Ig_sub2"/>
</dbReference>
<feature type="domain" description="Fibronectin type-III" evidence="3">
    <location>
        <begin position="59"/>
        <end position="155"/>
    </location>
</feature>
<proteinExistence type="predicted"/>
<dbReference type="Ensembl" id="ENSECRT00000011938.1">
    <property type="protein sequence ID" value="ENSECRP00000011747.1"/>
    <property type="gene ID" value="ENSECRG00000007825.1"/>
</dbReference>
<keyword evidence="1" id="KW-0393">Immunoglobulin domain</keyword>
<organism evidence="4 5">
    <name type="scientific">Erpetoichthys calabaricus</name>
    <name type="common">Rope fish</name>
    <name type="synonym">Calamoichthys calabaricus</name>
    <dbReference type="NCBI Taxonomy" id="27687"/>
    <lineage>
        <taxon>Eukaryota</taxon>
        <taxon>Metazoa</taxon>
        <taxon>Chordata</taxon>
        <taxon>Craniata</taxon>
        <taxon>Vertebrata</taxon>
        <taxon>Euteleostomi</taxon>
        <taxon>Actinopterygii</taxon>
        <taxon>Polypteriformes</taxon>
        <taxon>Polypteridae</taxon>
        <taxon>Erpetoichthys</taxon>
    </lineage>
</organism>
<reference evidence="4" key="2">
    <citation type="submission" date="2025-08" db="UniProtKB">
        <authorList>
            <consortium name="Ensembl"/>
        </authorList>
    </citation>
    <scope>IDENTIFICATION</scope>
</reference>
<dbReference type="PROSITE" id="PS50835">
    <property type="entry name" value="IG_LIKE"/>
    <property type="match status" value="1"/>
</dbReference>
<accession>A0A8C4S5K6</accession>
<evidence type="ECO:0000259" key="3">
    <source>
        <dbReference type="PROSITE" id="PS50853"/>
    </source>
</evidence>
<dbReference type="FunFam" id="2.60.40.10:FF:000135">
    <property type="entry name" value="Titin a"/>
    <property type="match status" value="1"/>
</dbReference>
<evidence type="ECO:0000313" key="5">
    <source>
        <dbReference type="Proteomes" id="UP000694620"/>
    </source>
</evidence>
<dbReference type="InterPro" id="IPR013783">
    <property type="entry name" value="Ig-like_fold"/>
</dbReference>
<dbReference type="PANTHER" id="PTHR14340:SF13">
    <property type="entry name" value="TITIN"/>
    <property type="match status" value="1"/>
</dbReference>
<evidence type="ECO:0000259" key="2">
    <source>
        <dbReference type="PROSITE" id="PS50835"/>
    </source>
</evidence>
<dbReference type="Pfam" id="PF07679">
    <property type="entry name" value="I-set"/>
    <property type="match status" value="2"/>
</dbReference>
<dbReference type="SMART" id="SM00060">
    <property type="entry name" value="FN3"/>
    <property type="match status" value="2"/>
</dbReference>
<reference evidence="4" key="1">
    <citation type="submission" date="2021-06" db="EMBL/GenBank/DDBJ databases">
        <authorList>
            <consortium name="Wellcome Sanger Institute Data Sharing"/>
        </authorList>
    </citation>
    <scope>NUCLEOTIDE SEQUENCE [LARGE SCALE GENOMIC DNA]</scope>
</reference>
<evidence type="ECO:0000256" key="1">
    <source>
        <dbReference type="ARBA" id="ARBA00023319"/>
    </source>
</evidence>
<dbReference type="CDD" id="cd00063">
    <property type="entry name" value="FN3"/>
    <property type="match status" value="2"/>
</dbReference>
<dbReference type="Gene3D" id="2.60.40.10">
    <property type="entry name" value="Immunoglobulins"/>
    <property type="match status" value="4"/>
</dbReference>
<sequence length="445" mass="49874">MRVRAENKIGIGEPLESQPTVAKHMFDVPGPPGKPVASDITENAVTVGWAIRPIMPPGPPVNPKLKDWSKEWADLVWTKPTRDGGSPILGYIVECQKAGSAQWNRMNKDDLIKQCAFRAPGLIEGTEYRFRIKAANVVGEGEPRELPESVIAKDILQPPEINIDVSCRDLLTVRVGQTIGITARVKGRPYPDITWSKEGRLLARDKRTEMRNDYPVIELSLKEATRADHGKYTVLAKNSSVLAIDPVEKPGEPENLHIADVGKTFVLLKWRKPDYDGGSPNLSYHVERKLKDSEEWERVHKGSIKETHFMVDKCIENQIYQFRVQTKNEGGESNWVKTSETLVKQELQKPVLDVKLSGTLVVKAGDSIRIEAGLRGKPDPEVTWVKDKDPELSKSPRLSIETTKFVSDLQSWIWVKTRLSVSLSHAKSVRYLEAMAILGSLKVTL</sequence>